<evidence type="ECO:0000256" key="4">
    <source>
        <dbReference type="RuleBase" id="RU004504"/>
    </source>
</evidence>
<keyword evidence="2" id="KW-0663">Pyridoxal phosphate</keyword>
<dbReference type="Pfam" id="PF00266">
    <property type="entry name" value="Aminotran_5"/>
    <property type="match status" value="1"/>
</dbReference>
<name>B0BYY5_ACAM1</name>
<dbReference type="AlphaFoldDB" id="B0BYY5"/>
<protein>
    <submittedName>
        <fullName evidence="6">L-cysteine/cystine lyase</fullName>
    </submittedName>
</protein>
<keyword evidence="7" id="KW-1185">Reference proteome</keyword>
<dbReference type="RefSeq" id="WP_012163692.1">
    <property type="nucleotide sequence ID" value="NC_009925.1"/>
</dbReference>
<dbReference type="GO" id="GO:0016829">
    <property type="term" value="F:lyase activity"/>
    <property type="evidence" value="ECO:0007669"/>
    <property type="project" value="UniProtKB-KW"/>
</dbReference>
<dbReference type="InterPro" id="IPR000192">
    <property type="entry name" value="Aminotrans_V_dom"/>
</dbReference>
<dbReference type="PANTHER" id="PTHR43586">
    <property type="entry name" value="CYSTEINE DESULFURASE"/>
    <property type="match status" value="1"/>
</dbReference>
<dbReference type="KEGG" id="amr:AM1_3291"/>
<dbReference type="EMBL" id="CP000828">
    <property type="protein sequence ID" value="ABW28285.1"/>
    <property type="molecule type" value="Genomic_DNA"/>
</dbReference>
<evidence type="ECO:0000256" key="2">
    <source>
        <dbReference type="ARBA" id="ARBA00022898"/>
    </source>
</evidence>
<evidence type="ECO:0000256" key="1">
    <source>
        <dbReference type="ARBA" id="ARBA00001933"/>
    </source>
</evidence>
<dbReference type="InterPro" id="IPR015422">
    <property type="entry name" value="PyrdxlP-dep_Trfase_small"/>
</dbReference>
<comment type="cofactor">
    <cofactor evidence="1 4">
        <name>pyridoxal 5'-phosphate</name>
        <dbReference type="ChEBI" id="CHEBI:597326"/>
    </cofactor>
</comment>
<accession>B0BYY5</accession>
<dbReference type="PROSITE" id="PS00595">
    <property type="entry name" value="AA_TRANSFER_CLASS_5"/>
    <property type="match status" value="1"/>
</dbReference>
<evidence type="ECO:0000256" key="3">
    <source>
        <dbReference type="RuleBase" id="RU004075"/>
    </source>
</evidence>
<sequence>MTSEQQHSLEVHRQQFPALGNKLYFNYGGQGPLPQPAFTAIQSAYIQMQELGPFTGGALAWMTEKVEGTRRAIASQLNVSPSTITLTESVSSGCNIAMWGFNWQPGDHILLSDCEHPGIIATAQQLSHRYGVEVSNFPLMATLNEGDPIAVMVEHLRPNTRLAIVSHILWNTGQVLPLKAMAAACRQAVPTVAILVDAAQSVGVLPLKVDELDVDFYAFTGHKWFCGPDGLGGLYVRAASLDRLKPTFIGWRGIDMDVQGKPTGWKPDGRRYEVATSAFPLFPGLTAAIELQEQWGTPTDRYQRIVHLSRILWELLSTIPKITCLRTTAPESGLVAFQIEDFSNHRPFVQQLESQKMMVRLIADPNCVRACVHYLTLESELDQLVQAIEQALA</sequence>
<dbReference type="Gene3D" id="3.90.1150.10">
    <property type="entry name" value="Aspartate Aminotransferase, domain 1"/>
    <property type="match status" value="1"/>
</dbReference>
<dbReference type="Proteomes" id="UP000000268">
    <property type="component" value="Chromosome"/>
</dbReference>
<feature type="domain" description="Aminotransferase class V" evidence="5">
    <location>
        <begin position="24"/>
        <end position="368"/>
    </location>
</feature>
<organism evidence="6 7">
    <name type="scientific">Acaryochloris marina (strain MBIC 11017)</name>
    <dbReference type="NCBI Taxonomy" id="329726"/>
    <lineage>
        <taxon>Bacteria</taxon>
        <taxon>Bacillati</taxon>
        <taxon>Cyanobacteriota</taxon>
        <taxon>Cyanophyceae</taxon>
        <taxon>Acaryochloridales</taxon>
        <taxon>Acaryochloridaceae</taxon>
        <taxon>Acaryochloris</taxon>
    </lineage>
</organism>
<evidence type="ECO:0000313" key="6">
    <source>
        <dbReference type="EMBL" id="ABW28285.1"/>
    </source>
</evidence>
<proteinExistence type="inferred from homology"/>
<dbReference type="InterPro" id="IPR015421">
    <property type="entry name" value="PyrdxlP-dep_Trfase_major"/>
</dbReference>
<dbReference type="OrthoDB" id="9804366at2"/>
<dbReference type="STRING" id="329726.AM1_3291"/>
<evidence type="ECO:0000259" key="5">
    <source>
        <dbReference type="Pfam" id="PF00266"/>
    </source>
</evidence>
<reference evidence="6 7" key="1">
    <citation type="journal article" date="2008" name="Proc. Natl. Acad. Sci. U.S.A.">
        <title>Niche adaptation and genome expansion in the chlorophyll d-producing cyanobacterium Acaryochloris marina.</title>
        <authorList>
            <person name="Swingley W.D."/>
            <person name="Chen M."/>
            <person name="Cheung P.C."/>
            <person name="Conrad A.L."/>
            <person name="Dejesa L.C."/>
            <person name="Hao J."/>
            <person name="Honchak B.M."/>
            <person name="Karbach L.E."/>
            <person name="Kurdoglu A."/>
            <person name="Lahiri S."/>
            <person name="Mastrian S.D."/>
            <person name="Miyashita H."/>
            <person name="Page L."/>
            <person name="Ramakrishna P."/>
            <person name="Satoh S."/>
            <person name="Sattley W.M."/>
            <person name="Shimada Y."/>
            <person name="Taylor H.L."/>
            <person name="Tomo T."/>
            <person name="Tsuchiya T."/>
            <person name="Wang Z.T."/>
            <person name="Raymond J."/>
            <person name="Mimuro M."/>
            <person name="Blankenship R.E."/>
            <person name="Touchman J.W."/>
        </authorList>
    </citation>
    <scope>NUCLEOTIDE SEQUENCE [LARGE SCALE GENOMIC DNA]</scope>
    <source>
        <strain evidence="7">MBIC 11017</strain>
    </source>
</reference>
<dbReference type="InterPro" id="IPR020578">
    <property type="entry name" value="Aminotrans_V_PyrdxlP_BS"/>
</dbReference>
<dbReference type="HOGENOM" id="CLU_003433_2_1_3"/>
<dbReference type="eggNOG" id="COG0520">
    <property type="taxonomic scope" value="Bacteria"/>
</dbReference>
<gene>
    <name evidence="6" type="ordered locus">AM1_3291</name>
</gene>
<dbReference type="InterPro" id="IPR015424">
    <property type="entry name" value="PyrdxlP-dep_Trfase"/>
</dbReference>
<evidence type="ECO:0000313" key="7">
    <source>
        <dbReference type="Proteomes" id="UP000000268"/>
    </source>
</evidence>
<keyword evidence="6" id="KW-0456">Lyase</keyword>
<dbReference type="Gene3D" id="3.40.640.10">
    <property type="entry name" value="Type I PLP-dependent aspartate aminotransferase-like (Major domain)"/>
    <property type="match status" value="1"/>
</dbReference>
<dbReference type="PANTHER" id="PTHR43586:SF4">
    <property type="entry name" value="ISOPENICILLIN N EPIMERASE"/>
    <property type="match status" value="1"/>
</dbReference>
<comment type="similarity">
    <text evidence="3">Belongs to the class-V pyridoxal-phosphate-dependent aminotransferase family.</text>
</comment>
<dbReference type="SUPFAM" id="SSF53383">
    <property type="entry name" value="PLP-dependent transferases"/>
    <property type="match status" value="1"/>
</dbReference>